<dbReference type="PROSITE" id="PS00653">
    <property type="entry name" value="GLYCOSYL_HYDROL_F1_2"/>
    <property type="match status" value="1"/>
</dbReference>
<dbReference type="PRINTS" id="PR00131">
    <property type="entry name" value="GLHYDRLASE1"/>
</dbReference>
<evidence type="ECO:0000256" key="2">
    <source>
        <dbReference type="ARBA" id="ARBA00022801"/>
    </source>
</evidence>
<dbReference type="Pfam" id="PF00232">
    <property type="entry name" value="Glyco_hydro_1"/>
    <property type="match status" value="1"/>
</dbReference>
<accession>A0A386HFT1</accession>
<protein>
    <submittedName>
        <fullName evidence="8">6-phospho-beta-glucosidase</fullName>
        <ecNumber evidence="8">3.2.1.86</ecNumber>
    </submittedName>
    <submittedName>
        <fullName evidence="7">Glycosyl hydrolase 1 family protein</fullName>
    </submittedName>
</protein>
<dbReference type="EMBL" id="CP009997">
    <property type="protein sequence ID" value="AJJ34395.1"/>
    <property type="molecule type" value="Genomic_DNA"/>
</dbReference>
<evidence type="ECO:0000256" key="4">
    <source>
        <dbReference type="PROSITE-ProRule" id="PRU10055"/>
    </source>
</evidence>
<comment type="similarity">
    <text evidence="1 5">Belongs to the glycosyl hydrolase 1 family.</text>
</comment>
<evidence type="ECO:0000256" key="3">
    <source>
        <dbReference type="ARBA" id="ARBA00023295"/>
    </source>
</evidence>
<dbReference type="FunFam" id="3.20.20.80:FF:000004">
    <property type="entry name" value="Beta-glucosidase 6-phospho-beta-glucosidase"/>
    <property type="match status" value="1"/>
</dbReference>
<dbReference type="AlphaFoldDB" id="A0A386HFT1"/>
<dbReference type="GO" id="GO:0005829">
    <property type="term" value="C:cytosol"/>
    <property type="evidence" value="ECO:0007669"/>
    <property type="project" value="TreeGrafter"/>
</dbReference>
<reference evidence="7 9" key="1">
    <citation type="journal article" date="2015" name="Genome Announc.">
        <title>Thirty-Two Complete Genome Assemblies of Nine Yersinia Species, Including Y. pestis, Y. pseudotuberculosis, and Y. enterocolitica.</title>
        <authorList>
            <person name="Johnson S.L."/>
            <person name="Daligault H.E."/>
            <person name="Davenport K.W."/>
            <person name="Jaissle J."/>
            <person name="Frey K.G."/>
            <person name="Ladner J.T."/>
            <person name="Broomall S.M."/>
            <person name="Bishop-Lilly K.A."/>
            <person name="Bruce D.C."/>
            <person name="Coyne S.R."/>
            <person name="Gibbons H.S."/>
            <person name="Lo C.C."/>
            <person name="Munk A.C."/>
            <person name="Rosenzweig C.N."/>
            <person name="Koroleva G.I."/>
            <person name="Palacios G.F."/>
            <person name="Redden C.L."/>
            <person name="Xu Y."/>
            <person name="Minogue T.D."/>
            <person name="Chain P.S."/>
        </authorList>
    </citation>
    <scope>NUCLEOTIDE SEQUENCE [LARGE SCALE GENOMIC DNA]</scope>
    <source>
        <strain evidence="7 9">Y231</strain>
    </source>
</reference>
<keyword evidence="2 6" id="KW-0378">Hydrolase</keyword>
<dbReference type="PANTHER" id="PTHR10353">
    <property type="entry name" value="GLYCOSYL HYDROLASE"/>
    <property type="match status" value="1"/>
</dbReference>
<dbReference type="EMBL" id="CP032482">
    <property type="protein sequence ID" value="AYD44575.1"/>
    <property type="molecule type" value="Genomic_DNA"/>
</dbReference>
<dbReference type="PANTHER" id="PTHR10353:SF122">
    <property type="entry name" value="6-PHOSPHO-BETA-GLUCOSIDASE ASCB-RELATED"/>
    <property type="match status" value="1"/>
</dbReference>
<dbReference type="InterPro" id="IPR017853">
    <property type="entry name" value="GH"/>
</dbReference>
<dbReference type="Proteomes" id="UP000031883">
    <property type="component" value="Chromosome"/>
</dbReference>
<dbReference type="Proteomes" id="UP000265864">
    <property type="component" value="Chromosome"/>
</dbReference>
<dbReference type="NCBIfam" id="NF007154">
    <property type="entry name" value="PRK09589.1"/>
    <property type="match status" value="1"/>
</dbReference>
<evidence type="ECO:0000256" key="1">
    <source>
        <dbReference type="ARBA" id="ARBA00010838"/>
    </source>
</evidence>
<proteinExistence type="inferred from homology"/>
<dbReference type="InterPro" id="IPR018120">
    <property type="entry name" value="Glyco_hydro_1_AS"/>
</dbReference>
<dbReference type="EC" id="3.2.1.86" evidence="8"/>
<gene>
    <name evidence="7" type="ORF">CH54_3986</name>
    <name evidence="8" type="ORF">DXZ79_13255</name>
</gene>
<dbReference type="Gene3D" id="3.20.20.80">
    <property type="entry name" value="Glycosidases"/>
    <property type="match status" value="1"/>
</dbReference>
<name>A0A386HFT1_9GAMM</name>
<dbReference type="RefSeq" id="WP_038631921.1">
    <property type="nucleotide sequence ID" value="NZ_CABHXK010000112.1"/>
</dbReference>
<keyword evidence="9" id="KW-1185">Reference proteome</keyword>
<evidence type="ECO:0000313" key="7">
    <source>
        <dbReference type="EMBL" id="AJJ34395.1"/>
    </source>
</evidence>
<keyword evidence="3 6" id="KW-0326">Glycosidase</keyword>
<dbReference type="GeneID" id="82551718"/>
<evidence type="ECO:0000256" key="6">
    <source>
        <dbReference type="RuleBase" id="RU004468"/>
    </source>
</evidence>
<evidence type="ECO:0000313" key="10">
    <source>
        <dbReference type="Proteomes" id="UP000265864"/>
    </source>
</evidence>
<organism evidence="8 10">
    <name type="scientific">Yersinia rochesterensis</name>
    <dbReference type="NCBI Taxonomy" id="1604335"/>
    <lineage>
        <taxon>Bacteria</taxon>
        <taxon>Pseudomonadati</taxon>
        <taxon>Pseudomonadota</taxon>
        <taxon>Gammaproteobacteria</taxon>
        <taxon>Enterobacterales</taxon>
        <taxon>Yersiniaceae</taxon>
        <taxon>Yersinia</taxon>
    </lineage>
</organism>
<feature type="active site" description="Nucleophile" evidence="4">
    <location>
        <position position="376"/>
    </location>
</feature>
<dbReference type="GO" id="GO:0016052">
    <property type="term" value="P:carbohydrate catabolic process"/>
    <property type="evidence" value="ECO:0007669"/>
    <property type="project" value="TreeGrafter"/>
</dbReference>
<dbReference type="InterPro" id="IPR033132">
    <property type="entry name" value="GH_1_N_CS"/>
</dbReference>
<sequence length="478" mass="54781">MSHKQLPKDFLWGGAVAAHQVEGGWDKGGKGISIADVLSGGSHSVDRVITDGVQDGYRYPNHEAVDFYGHYKEDIAMFAEMGFKCFRTSIAWTRIFPKGDEQQPNEAGLQFYDDMFDELLKYGIEPVITLSHFEMPWHLVKEYGGWKNRKVVDFFVKFSEVVMERYKSKVKYWMTFNEINNQRNWKYPLFGYCCSGVVFTEQENPEETMYQVLHHQFVASAKVVKLGHAINPEFKIGCMVAMVPLYPFSCHPDDMMYSVEAMRERYLFGDVHMRGYYPSYILNEWARRGFTINMEEGDLDILREGCADYMGLSYYMSNAVSATHPGSGHSLSGFEGSVPNPHVKASDWGWQIDPVGLRYSLSVLYERYQKPLFIVENGFGAIDHVADDGMVHDDYRIAYLKAHIEQMKKAVFEDGVDLMGYTPWGCIDCVSFTTGEYSKRYGFIYVDKNDDGTGTMARSRKLSFGWYKKVIASNGEEL</sequence>
<reference evidence="8 10" key="2">
    <citation type="submission" date="2018-09" db="EMBL/GenBank/DDBJ databases">
        <title>Yersinia kristensenii subsp. rochesterensis subsp. nov., Isolated from Human Feces.</title>
        <authorList>
            <person name="Cunningham S.A."/>
            <person name="Jeraldo P."/>
            <person name="Patel R."/>
        </authorList>
    </citation>
    <scope>NUCLEOTIDE SEQUENCE [LARGE SCALE GENOMIC DNA]</scope>
    <source>
        <strain evidence="8 10">ATCC BAA-2637</strain>
    </source>
</reference>
<dbReference type="InterPro" id="IPR001360">
    <property type="entry name" value="Glyco_hydro_1"/>
</dbReference>
<evidence type="ECO:0000256" key="5">
    <source>
        <dbReference type="RuleBase" id="RU003690"/>
    </source>
</evidence>
<dbReference type="NCBIfam" id="NF011589">
    <property type="entry name" value="PRK15014.1"/>
    <property type="match status" value="1"/>
</dbReference>
<evidence type="ECO:0000313" key="9">
    <source>
        <dbReference type="Proteomes" id="UP000031883"/>
    </source>
</evidence>
<evidence type="ECO:0000313" key="8">
    <source>
        <dbReference type="EMBL" id="AYD44575.1"/>
    </source>
</evidence>
<dbReference type="GO" id="GO:0008706">
    <property type="term" value="F:6-phospho-beta-glucosidase activity"/>
    <property type="evidence" value="ECO:0007669"/>
    <property type="project" value="UniProtKB-EC"/>
</dbReference>
<dbReference type="SUPFAM" id="SSF51445">
    <property type="entry name" value="(Trans)glycosidases"/>
    <property type="match status" value="1"/>
</dbReference>
<dbReference type="PROSITE" id="PS00572">
    <property type="entry name" value="GLYCOSYL_HYDROL_F1_1"/>
    <property type="match status" value="1"/>
</dbReference>